<dbReference type="STRING" id="714943.Mucpa_2967"/>
<proteinExistence type="predicted"/>
<reference evidence="2" key="1">
    <citation type="submission" date="2011-09" db="EMBL/GenBank/DDBJ databases">
        <title>The permanent draft genome of Mucilaginibacter paludis DSM 18603.</title>
        <authorList>
            <consortium name="US DOE Joint Genome Institute (JGI-PGF)"/>
            <person name="Lucas S."/>
            <person name="Han J."/>
            <person name="Lapidus A."/>
            <person name="Bruce D."/>
            <person name="Goodwin L."/>
            <person name="Pitluck S."/>
            <person name="Peters L."/>
            <person name="Kyrpides N."/>
            <person name="Mavromatis K."/>
            <person name="Ivanova N."/>
            <person name="Mikhailova N."/>
            <person name="Held B."/>
            <person name="Detter J.C."/>
            <person name="Tapia R."/>
            <person name="Han C."/>
            <person name="Land M."/>
            <person name="Hauser L."/>
            <person name="Markowitz V."/>
            <person name="Cheng J.-F."/>
            <person name="Hugenholtz P."/>
            <person name="Woyke T."/>
            <person name="Wu D."/>
            <person name="Tindall B."/>
            <person name="Brambilla E."/>
            <person name="Klenk H.-P."/>
            <person name="Eisen J.A."/>
        </authorList>
    </citation>
    <scope>NUCLEOTIDE SEQUENCE [LARGE SCALE GENOMIC DNA]</scope>
    <source>
        <strain evidence="2">DSM 18603</strain>
    </source>
</reference>
<keyword evidence="3" id="KW-1185">Reference proteome</keyword>
<evidence type="ECO:0000313" key="2">
    <source>
        <dbReference type="EMBL" id="EHQ27075.1"/>
    </source>
</evidence>
<dbReference type="EMBL" id="CM001403">
    <property type="protein sequence ID" value="EHQ27075.1"/>
    <property type="molecule type" value="Genomic_DNA"/>
</dbReference>
<dbReference type="RefSeq" id="WP_008507366.1">
    <property type="nucleotide sequence ID" value="NZ_CM001403.1"/>
</dbReference>
<name>H1YBZ7_9SPHI</name>
<dbReference type="HOGENOM" id="CLU_035227_0_0_10"/>
<dbReference type="eggNOG" id="COG3291">
    <property type="taxonomic scope" value="Bacteria"/>
</dbReference>
<evidence type="ECO:0000313" key="3">
    <source>
        <dbReference type="Proteomes" id="UP000002774"/>
    </source>
</evidence>
<protein>
    <submittedName>
        <fullName evidence="2">Two component regulator propeller</fullName>
    </submittedName>
</protein>
<dbReference type="PROSITE" id="PS51257">
    <property type="entry name" value="PROKAR_LIPOPROTEIN"/>
    <property type="match status" value="1"/>
</dbReference>
<dbReference type="Proteomes" id="UP000002774">
    <property type="component" value="Chromosome"/>
</dbReference>
<evidence type="ECO:0000256" key="1">
    <source>
        <dbReference type="SAM" id="MobiDB-lite"/>
    </source>
</evidence>
<accession>H1YBZ7</accession>
<organism evidence="2 3">
    <name type="scientific">Mucilaginibacter paludis DSM 18603</name>
    <dbReference type="NCBI Taxonomy" id="714943"/>
    <lineage>
        <taxon>Bacteria</taxon>
        <taxon>Pseudomonadati</taxon>
        <taxon>Bacteroidota</taxon>
        <taxon>Sphingobacteriia</taxon>
        <taxon>Sphingobacteriales</taxon>
        <taxon>Sphingobacteriaceae</taxon>
        <taxon>Mucilaginibacter</taxon>
    </lineage>
</organism>
<gene>
    <name evidence="2" type="ORF">Mucpa_2967</name>
</gene>
<dbReference type="AlphaFoldDB" id="H1YBZ7"/>
<dbReference type="PANTHER" id="PTHR42754">
    <property type="entry name" value="ENDOGLUCANASE"/>
    <property type="match status" value="1"/>
</dbReference>
<dbReference type="PANTHER" id="PTHR42754:SF1">
    <property type="entry name" value="LIPOPROTEIN"/>
    <property type="match status" value="1"/>
</dbReference>
<feature type="region of interest" description="Disordered" evidence="1">
    <location>
        <begin position="21"/>
        <end position="40"/>
    </location>
</feature>
<sequence>MKRELLVLSVAILLIAACTKSPDNTPPSQQSNTDPVVTNTPPIIQWQKSFGGSGDESANAIQQTKDGGYIIAGTSNSNNGDVSGNHGKEDFWVLKLNSAGSIEWQKSYGGSSSDYATSVKQTNDGGYIVSGQTFSKDGDITNNTSTIGGSFWVIKLSSAGALQWQECLALNTVGCGAADIQQTTEGGYVVVGNANYLMPTLSYGDVLVIKLGNAGNIEWTKALGGHYHDGAKAIQQTTDGGYIISGNTASSDGIFSVNHGSFTYDYYVVKITTVGDIQWQKVYGSSGNDDAKSVKQTADGGYIVAGDIEVNDGDVTGGHGGEEYWILKLDNNGNITWKKCYGGSGNEIAYAIQQTTDNGYVIAGTSQNSTDGDVTVSHGSYDFWIVKTDNPGVIQWQKSYGGQHDDYARSIIQTVDGGYIVAGQSNSVNGDVTGNHGNSDCWVVKLK</sequence>
<dbReference type="OrthoDB" id="799132at2"/>